<accession>A0A1S3YXC0</accession>
<gene>
    <name evidence="3" type="primary">LOC107780729</name>
</gene>
<dbReference type="SMR" id="A0A1S3YXC0"/>
<protein>
    <submittedName>
        <fullName evidence="3">Uncharacterized protein LOC107780729</fullName>
    </submittedName>
</protein>
<proteinExistence type="inferred from homology"/>
<dbReference type="Pfam" id="PF04938">
    <property type="entry name" value="SIP1"/>
    <property type="match status" value="1"/>
</dbReference>
<dbReference type="PANTHER" id="PTHR12794">
    <property type="entry name" value="GEMIN2"/>
    <property type="match status" value="1"/>
</dbReference>
<dbReference type="STRING" id="4097.A0A1S3YXC0"/>
<evidence type="ECO:0000313" key="3">
    <source>
        <dbReference type="RefSeq" id="XP_016456793.2"/>
    </source>
</evidence>
<dbReference type="RefSeq" id="XP_016456793.2">
    <property type="nucleotide sequence ID" value="XM_016601307.2"/>
</dbReference>
<dbReference type="OMA" id="PMKEWED"/>
<organism evidence="2 3">
    <name type="scientific">Nicotiana tabacum</name>
    <name type="common">Common tobacco</name>
    <dbReference type="NCBI Taxonomy" id="4097"/>
    <lineage>
        <taxon>Eukaryota</taxon>
        <taxon>Viridiplantae</taxon>
        <taxon>Streptophyta</taxon>
        <taxon>Embryophyta</taxon>
        <taxon>Tracheophyta</taxon>
        <taxon>Spermatophyta</taxon>
        <taxon>Magnoliopsida</taxon>
        <taxon>eudicotyledons</taxon>
        <taxon>Gunneridae</taxon>
        <taxon>Pentapetalae</taxon>
        <taxon>asterids</taxon>
        <taxon>lamiids</taxon>
        <taxon>Solanales</taxon>
        <taxon>Solanaceae</taxon>
        <taxon>Nicotianoideae</taxon>
        <taxon>Nicotianeae</taxon>
        <taxon>Nicotiana</taxon>
    </lineage>
</organism>
<dbReference type="PaxDb" id="4097-A0A1S3YXC0"/>
<dbReference type="InterPro" id="IPR035426">
    <property type="entry name" value="Gemin2/Brr1"/>
</dbReference>
<dbReference type="OrthoDB" id="428895at2759"/>
<dbReference type="GO" id="GO:0005634">
    <property type="term" value="C:nucleus"/>
    <property type="evidence" value="ECO:0000318"/>
    <property type="project" value="GO_Central"/>
</dbReference>
<evidence type="ECO:0000256" key="1">
    <source>
        <dbReference type="ARBA" id="ARBA00025758"/>
    </source>
</evidence>
<dbReference type="RefSeq" id="XP_016456793.1">
    <property type="nucleotide sequence ID" value="XM_016601307.1"/>
</dbReference>
<evidence type="ECO:0000313" key="2">
    <source>
        <dbReference type="Proteomes" id="UP000790787"/>
    </source>
</evidence>
<reference evidence="3" key="2">
    <citation type="submission" date="2025-08" db="UniProtKB">
        <authorList>
            <consortium name="RefSeq"/>
        </authorList>
    </citation>
    <scope>IDENTIFICATION</scope>
    <source>
        <tissue evidence="3">Leaf</tissue>
    </source>
</reference>
<dbReference type="GO" id="GO:0032797">
    <property type="term" value="C:SMN complex"/>
    <property type="evidence" value="ECO:0000318"/>
    <property type="project" value="GO_Central"/>
</dbReference>
<dbReference type="GO" id="GO:0000387">
    <property type="term" value="P:spliceosomal snRNP assembly"/>
    <property type="evidence" value="ECO:0000318"/>
    <property type="project" value="GO_Central"/>
</dbReference>
<dbReference type="AlphaFoldDB" id="A0A1S3YXC0"/>
<sequence>MSDDFDSHAVSASKEPLSVSSNTKGHQLQTDSLSFTEKAISDKTSIDDIGWNLNMGASEVKDKTLVPKVTDFVTQSGILAGESIKKEEDKGSIEENLLGSKDDGTVRCSLKIEVIDDTAMFDISQVGKSCTVDKRLRGFDGKSASNRKKKNAIHQVEKENGEKMVARKAKLSNMEEAKEKNLRKGGGEEKRVYCRKELEILRFIGMEEQRKKWTEVYIGLDDTVQKEYDGLVDSYTQKHIRRPRRHLGKENTPVISGNDHSEHLHDQECNVNEESDDSDDDYSSIQRPAFIVTGEPDFDSGPPEDGLEYLRRVRWEASLLPKVKVAKVEGSRLNKEQTYYMPQIPDIASCLEHLLPLKEWEEAFLADFSELRQALSRLPANIGTSSQLHSATFVDQEHSSNQLPEGIILDKFDGLMPGEDESYLCDAGDDSALGNSIPMSSLAEKFVNGPTVSVILQMDAVARVTMLRKRITAVQSMTTLSRDDCLWLFALCTAVDTPLDADTCAALRSLLRKCATLRADKSKLDDEVIMLNMLITISGSYFGQSEQ</sequence>
<dbReference type="KEGG" id="nta:107780729"/>
<name>A0A1S3YXC0_TOBAC</name>
<dbReference type="GeneID" id="107780729"/>
<comment type="similarity">
    <text evidence="1">Belongs to the gemin-2 family.</text>
</comment>
<reference evidence="2" key="1">
    <citation type="journal article" date="2014" name="Nat. Commun.">
        <title>The tobacco genome sequence and its comparison with those of tomato and potato.</title>
        <authorList>
            <person name="Sierro N."/>
            <person name="Battey J.N."/>
            <person name="Ouadi S."/>
            <person name="Bakaher N."/>
            <person name="Bovet L."/>
            <person name="Willig A."/>
            <person name="Goepfert S."/>
            <person name="Peitsch M.C."/>
            <person name="Ivanov N.V."/>
        </authorList>
    </citation>
    <scope>NUCLEOTIDE SEQUENCE [LARGE SCALE GENOMIC DNA]</scope>
</reference>
<keyword evidence="2" id="KW-1185">Reference proteome</keyword>
<dbReference type="Proteomes" id="UP000790787">
    <property type="component" value="Chromosome 12"/>
</dbReference>
<dbReference type="PANTHER" id="PTHR12794:SF0">
    <property type="entry name" value="GEM-ASSOCIATED PROTEIN 2"/>
    <property type="match status" value="1"/>
</dbReference>
<dbReference type="Gene3D" id="1.20.58.1070">
    <property type="match status" value="1"/>
</dbReference>